<evidence type="ECO:0000313" key="3">
    <source>
        <dbReference type="EMBL" id="THH06330.1"/>
    </source>
</evidence>
<dbReference type="Gene3D" id="1.20.1280.50">
    <property type="match status" value="1"/>
</dbReference>
<protein>
    <recommendedName>
        <fullName evidence="2">F-box domain-containing protein</fullName>
    </recommendedName>
</protein>
<gene>
    <name evidence="3" type="ORF">EW145_g4162</name>
</gene>
<reference evidence="3 4" key="1">
    <citation type="submission" date="2019-02" db="EMBL/GenBank/DDBJ databases">
        <title>Genome sequencing of the rare red list fungi Phellinidium pouzarii.</title>
        <authorList>
            <person name="Buettner E."/>
            <person name="Kellner H."/>
        </authorList>
    </citation>
    <scope>NUCLEOTIDE SEQUENCE [LARGE SCALE GENOMIC DNA]</scope>
    <source>
        <strain evidence="3 4">DSM 108285</strain>
    </source>
</reference>
<dbReference type="Proteomes" id="UP000308199">
    <property type="component" value="Unassembled WGS sequence"/>
</dbReference>
<accession>A0A4S4L9L7</accession>
<comment type="caution">
    <text evidence="3">The sequence shown here is derived from an EMBL/GenBank/DDBJ whole genome shotgun (WGS) entry which is preliminary data.</text>
</comment>
<dbReference type="SUPFAM" id="SSF52047">
    <property type="entry name" value="RNI-like"/>
    <property type="match status" value="2"/>
</dbReference>
<dbReference type="InterPro" id="IPR032675">
    <property type="entry name" value="LRR_dom_sf"/>
</dbReference>
<proteinExistence type="predicted"/>
<organism evidence="3 4">
    <name type="scientific">Phellinidium pouzarii</name>
    <dbReference type="NCBI Taxonomy" id="167371"/>
    <lineage>
        <taxon>Eukaryota</taxon>
        <taxon>Fungi</taxon>
        <taxon>Dikarya</taxon>
        <taxon>Basidiomycota</taxon>
        <taxon>Agaricomycotina</taxon>
        <taxon>Agaricomycetes</taxon>
        <taxon>Hymenochaetales</taxon>
        <taxon>Hymenochaetaceae</taxon>
        <taxon>Phellinidium</taxon>
    </lineage>
</organism>
<evidence type="ECO:0000313" key="4">
    <source>
        <dbReference type="Proteomes" id="UP000308199"/>
    </source>
</evidence>
<sequence length="966" mass="108208">MSEPNTCPATPYNTRSRTSKFSMSSPAARVLHSKEVMCQIFSLNSQQDNARCARVCRFWQSLALDRVWATLDDLKPLLQILVPFTTDSSKSYSDVPTLSFSRKLNTIDWGRFLPYARRVRRLTIEPSPYLTHPNGYLGEAVFAELSRTCPESHLLSNLITLEVHQVENEWSKLYDLILRKGLSHLTINLVEWHADAVDSLSASLLSQSPKLISLVIDFPVTSNMEVALLSRFISNCTTLERLEIGGDGPIEISPKLLEALGLLPNLRMVYKPFRNEAETSYPPRASEKNSWGFRTLQIVNAFPRTEQLMLTGNLKELKNLFRSPNSFRSLTKLRINDRFSSHSRSLFAFLGTLADTCTTLQHLSIEDWTRNSPEDTPRPYIDNRTDGPITYNSLSPLTSLTNLRVFELTHANPVNMSDASLAEIFKECPSLTVLRLNSSPVTTERTTSLTLGVLPLLAERCSSLSELSLFLDTAKIPEAPLFESSLPNLRVLDLGKTTVFDADAVASYICQAIPPTCMLEGGVVRLDTASLKVKSQLARLSDPETQTIHERIKSRRMPDNFHTPENSLEERLRLSEEYKWNIAKTSLELLRRFMNSDVGVLLTIQDESLLQKVVGSFQKHERISPPMDEAEAAAGYVEDWSMLSERLSTKTGSRKFKDPPPSPRLNVVKCGHDTTALEAKILALKEEVVAAKSRSSYSLHETAAINWEIAILKNENEILRRRDRTVTEDVASLQDQLDLAKKTNAALKSDKAAVREESEASKAENAILKSEVAMLRYQVYASNDENVVLKSQSASSSGSIEVLMHQNAILVNLLDIARNENSKSNEDTTLAKIDVPSPIEEIGLPLEQLETETDESVSTRRCKDLSSSSKVKVRSPKSTVVRLQDEITTLRDQLEASKRLDDISGSSGLEMENCLSCSICKGHDIHRDEYTTHDLRTRLLDQDRVIDLLRTDAHAAEATLQETLSS</sequence>
<feature type="coiled-coil region" evidence="1">
    <location>
        <begin position="730"/>
        <end position="757"/>
    </location>
</feature>
<keyword evidence="1" id="KW-0175">Coiled coil</keyword>
<dbReference type="Gene3D" id="3.80.10.10">
    <property type="entry name" value="Ribonuclease Inhibitor"/>
    <property type="match status" value="1"/>
</dbReference>
<dbReference type="Pfam" id="PF12937">
    <property type="entry name" value="F-box-like"/>
    <property type="match status" value="1"/>
</dbReference>
<feature type="domain" description="F-box" evidence="2">
    <location>
        <begin position="35"/>
        <end position="71"/>
    </location>
</feature>
<dbReference type="EMBL" id="SGPK01000202">
    <property type="protein sequence ID" value="THH06330.1"/>
    <property type="molecule type" value="Genomic_DNA"/>
</dbReference>
<dbReference type="InterPro" id="IPR036047">
    <property type="entry name" value="F-box-like_dom_sf"/>
</dbReference>
<dbReference type="InterPro" id="IPR001810">
    <property type="entry name" value="F-box_dom"/>
</dbReference>
<evidence type="ECO:0000259" key="2">
    <source>
        <dbReference type="Pfam" id="PF12937"/>
    </source>
</evidence>
<evidence type="ECO:0000256" key="1">
    <source>
        <dbReference type="SAM" id="Coils"/>
    </source>
</evidence>
<name>A0A4S4L9L7_9AGAM</name>
<keyword evidence="4" id="KW-1185">Reference proteome</keyword>
<dbReference type="SUPFAM" id="SSF81383">
    <property type="entry name" value="F-box domain"/>
    <property type="match status" value="1"/>
</dbReference>
<dbReference type="OrthoDB" id="2447803at2759"/>
<dbReference type="AlphaFoldDB" id="A0A4S4L9L7"/>